<dbReference type="eggNOG" id="COG1426">
    <property type="taxonomic scope" value="Bacteria"/>
</dbReference>
<dbReference type="PANTHER" id="PTHR34475">
    <property type="match status" value="1"/>
</dbReference>
<accession>Q8D1Y4</accession>
<dbReference type="EMBL" id="BA000021">
    <property type="protein sequence ID" value="BAC24718.1"/>
    <property type="molecule type" value="Genomic_DNA"/>
</dbReference>
<dbReference type="CDD" id="cd00093">
    <property type="entry name" value="HTH_XRE"/>
    <property type="match status" value="1"/>
</dbReference>
<dbReference type="SMART" id="SM00530">
    <property type="entry name" value="HTH_XRE"/>
    <property type="match status" value="1"/>
</dbReference>
<dbReference type="Proteomes" id="UP000000562">
    <property type="component" value="Chromosome"/>
</dbReference>
<keyword evidence="1" id="KW-1133">Transmembrane helix</keyword>
<evidence type="ECO:0000256" key="1">
    <source>
        <dbReference type="SAM" id="Phobius"/>
    </source>
</evidence>
<proteinExistence type="predicted"/>
<keyword evidence="1" id="KW-0812">Transmembrane</keyword>
<dbReference type="PROSITE" id="PS50943">
    <property type="entry name" value="HTH_CROC1"/>
    <property type="match status" value="1"/>
</dbReference>
<name>Q8D1Y4_WIGBR</name>
<dbReference type="AlphaFoldDB" id="Q8D1Y4"/>
<dbReference type="OrthoDB" id="9790252at2"/>
<dbReference type="InterPro" id="IPR001387">
    <property type="entry name" value="Cro/C1-type_HTH"/>
</dbReference>
<dbReference type="SUPFAM" id="SSF47413">
    <property type="entry name" value="lambda repressor-like DNA-binding domains"/>
    <property type="match status" value="1"/>
</dbReference>
<dbReference type="STRING" id="36870.gene:10369081"/>
<dbReference type="Pfam" id="PF13413">
    <property type="entry name" value="HTH_25"/>
    <property type="match status" value="1"/>
</dbReference>
<dbReference type="HOGENOM" id="CLU_047530_5_0_6"/>
<sequence>MNNDDKEKKINSNTVGKSLKTARENLGWSQEKVSKKLCLKVSTIQDIENNYINSNLDKTFLYGYIRSYARLVKLTDKNFLVLIENNKKNNFNKIKSTSNFKKLIKYKKKDIWLIRITWILFFIIIILTGMWWWKNYHTNNKDILNYKNLFFHNSSQNF</sequence>
<reference evidence="3 4" key="1">
    <citation type="journal article" date="2002" name="Nat. Genet.">
        <title>Genome sequence of the endocellular obligate symbiont of tsetse flies, Wigglesworthia glossinidia.</title>
        <authorList>
            <person name="Akman L."/>
            <person name="Yamashita A."/>
            <person name="Watanabe H."/>
            <person name="Oshima K."/>
            <person name="Shiba T."/>
            <person name="Hattori M."/>
            <person name="Aksoy S."/>
        </authorList>
    </citation>
    <scope>NUCLEOTIDE SEQUENCE [LARGE SCALE GENOMIC DNA]</scope>
</reference>
<feature type="domain" description="HTH cro/C1-type" evidence="2">
    <location>
        <begin position="19"/>
        <end position="58"/>
    </location>
</feature>
<organism evidence="3 4">
    <name type="scientific">Wigglesworthia glossinidia brevipalpis</name>
    <dbReference type="NCBI Taxonomy" id="36870"/>
    <lineage>
        <taxon>Bacteria</taxon>
        <taxon>Pseudomonadati</taxon>
        <taxon>Pseudomonadota</taxon>
        <taxon>Gammaproteobacteria</taxon>
        <taxon>Enterobacterales</taxon>
        <taxon>Erwiniaceae</taxon>
        <taxon>Wigglesworthia</taxon>
    </lineage>
</organism>
<evidence type="ECO:0000259" key="2">
    <source>
        <dbReference type="PROSITE" id="PS50943"/>
    </source>
</evidence>
<dbReference type="InterPro" id="IPR010982">
    <property type="entry name" value="Lambda_DNA-bd_dom_sf"/>
</dbReference>
<keyword evidence="1" id="KW-0472">Membrane</keyword>
<dbReference type="KEGG" id="wbr:yfgA"/>
<dbReference type="Gene3D" id="1.10.260.40">
    <property type="entry name" value="lambda repressor-like DNA-binding domains"/>
    <property type="match status" value="1"/>
</dbReference>
<feature type="transmembrane region" description="Helical" evidence="1">
    <location>
        <begin position="112"/>
        <end position="133"/>
    </location>
</feature>
<keyword evidence="4" id="KW-1185">Reference proteome</keyword>
<dbReference type="GO" id="GO:0003677">
    <property type="term" value="F:DNA binding"/>
    <property type="evidence" value="ECO:0007669"/>
    <property type="project" value="InterPro"/>
</dbReference>
<evidence type="ECO:0000313" key="3">
    <source>
        <dbReference type="EMBL" id="BAC24718.1"/>
    </source>
</evidence>
<dbReference type="InterPro" id="IPR050400">
    <property type="entry name" value="Bact_Cytoskel_RodZ"/>
</dbReference>
<dbReference type="PANTHER" id="PTHR34475:SF1">
    <property type="entry name" value="CYTOSKELETON PROTEIN RODZ"/>
    <property type="match status" value="1"/>
</dbReference>
<protein>
    <submittedName>
        <fullName evidence="3">YfgA protein</fullName>
    </submittedName>
</protein>
<evidence type="ECO:0000313" key="4">
    <source>
        <dbReference type="Proteomes" id="UP000000562"/>
    </source>
</evidence>
<gene>
    <name evidence="3" type="primary">yfgA</name>
</gene>